<feature type="compositionally biased region" description="Low complexity" evidence="1">
    <location>
        <begin position="43"/>
        <end position="83"/>
    </location>
</feature>
<accession>A0A2N9IT94</accession>
<name>A0A2N9IT94_FAGSY</name>
<dbReference type="EMBL" id="OIVN01006199">
    <property type="protein sequence ID" value="SPD27595.1"/>
    <property type="molecule type" value="Genomic_DNA"/>
</dbReference>
<protein>
    <submittedName>
        <fullName evidence="2">Uncharacterized protein</fullName>
    </submittedName>
</protein>
<reference evidence="2" key="1">
    <citation type="submission" date="2018-02" db="EMBL/GenBank/DDBJ databases">
        <authorList>
            <person name="Cohen D.B."/>
            <person name="Kent A.D."/>
        </authorList>
    </citation>
    <scope>NUCLEOTIDE SEQUENCE</scope>
</reference>
<proteinExistence type="predicted"/>
<organism evidence="2">
    <name type="scientific">Fagus sylvatica</name>
    <name type="common">Beechnut</name>
    <dbReference type="NCBI Taxonomy" id="28930"/>
    <lineage>
        <taxon>Eukaryota</taxon>
        <taxon>Viridiplantae</taxon>
        <taxon>Streptophyta</taxon>
        <taxon>Embryophyta</taxon>
        <taxon>Tracheophyta</taxon>
        <taxon>Spermatophyta</taxon>
        <taxon>Magnoliopsida</taxon>
        <taxon>eudicotyledons</taxon>
        <taxon>Gunneridae</taxon>
        <taxon>Pentapetalae</taxon>
        <taxon>rosids</taxon>
        <taxon>fabids</taxon>
        <taxon>Fagales</taxon>
        <taxon>Fagaceae</taxon>
        <taxon>Fagus</taxon>
    </lineage>
</organism>
<sequence>MGIDISAPTFTISALLRKLCGQKDQIPLSLHPPTPLFPLATNAPSLPSPAESSSCKATSTWPPLHSPSPSTTSTCSSDLVSSTTPTPSFFLTQVPPLPKKIWVSSSEIFLPAYKSEGSSSRRKLWSPYFNSSPRTIIPPPSLPKKETSAISSENTLVR</sequence>
<feature type="region of interest" description="Disordered" evidence="1">
    <location>
        <begin position="131"/>
        <end position="158"/>
    </location>
</feature>
<feature type="region of interest" description="Disordered" evidence="1">
    <location>
        <begin position="40"/>
        <end position="83"/>
    </location>
</feature>
<feature type="compositionally biased region" description="Polar residues" evidence="1">
    <location>
        <begin position="148"/>
        <end position="158"/>
    </location>
</feature>
<dbReference type="AlphaFoldDB" id="A0A2N9IT94"/>
<evidence type="ECO:0000313" key="2">
    <source>
        <dbReference type="EMBL" id="SPD27595.1"/>
    </source>
</evidence>
<evidence type="ECO:0000256" key="1">
    <source>
        <dbReference type="SAM" id="MobiDB-lite"/>
    </source>
</evidence>
<gene>
    <name evidence="2" type="ORF">FSB_LOCUS55477</name>
</gene>